<evidence type="ECO:0000256" key="7">
    <source>
        <dbReference type="ARBA" id="ARBA00022723"/>
    </source>
</evidence>
<dbReference type="NCBIfam" id="TIGR01064">
    <property type="entry name" value="pyruv_kin"/>
    <property type="match status" value="1"/>
</dbReference>
<keyword evidence="10" id="KW-0067">ATP-binding</keyword>
<feature type="domain" description="Pyruvate kinase barrel" evidence="17">
    <location>
        <begin position="31"/>
        <end position="358"/>
    </location>
</feature>
<dbReference type="Pfam" id="PF02887">
    <property type="entry name" value="PK_C"/>
    <property type="match status" value="1"/>
</dbReference>
<evidence type="ECO:0000256" key="11">
    <source>
        <dbReference type="ARBA" id="ARBA00022842"/>
    </source>
</evidence>
<feature type="domain" description="Pyruvate kinase C-terminal" evidence="18">
    <location>
        <begin position="395"/>
        <end position="507"/>
    </location>
</feature>
<dbReference type="PANTHER" id="PTHR11817">
    <property type="entry name" value="PYRUVATE KINASE"/>
    <property type="match status" value="1"/>
</dbReference>
<sequence length="551" mass="59271">MSVSQTSNVPLLSGGTIDINTIKNPTRAGSRRTKIVCTLGPACWEVPQLEQLIDAGMSVARFNFSHGDHSGHKACLDRLRQAARNKDHHVAVMLDTKGPEIRSGFFANDAKKVCLVKGESIVLTTDYSFKGDNTKLACSYPELASSVTVGQSILVADGSLVLTVLSIDEAAGEITCRIENNATIGERKNMNLPGVIVALPTLTEKDISDIADWGCKNKVDFIAASFVRKASDVHKIRDVLDNNGGSGTKIICKIENLEGLENYLEILAATDGIMVARGDLGMEIPPEKVFLAQKMMIREANLAGKPVITATQMLESMITNPRPTRAECSDVANAVYDGTDCVMLSGETANGPYFEEAVKVMANTCIEAESSINFDSLYQSVRNSSKARYQMSNSDSLASSAVKTAIDIGAKLILILSESGNTARQVSKFRPSIPIAVLTPSEAVARQTNGILKGCYSFVVDSLEDTDAIVQEVNTEIVSHGIAKEGDLFVCICGTSHGMGANNQVKVERVLSNYWEETGESDMAAHQKGREAHHEHLEPHAGEAVKGCSLM</sequence>
<comment type="catalytic activity">
    <reaction evidence="14 15">
        <text>pyruvate + ATP = phosphoenolpyruvate + ADP + H(+)</text>
        <dbReference type="Rhea" id="RHEA:18157"/>
        <dbReference type="ChEBI" id="CHEBI:15361"/>
        <dbReference type="ChEBI" id="CHEBI:15378"/>
        <dbReference type="ChEBI" id="CHEBI:30616"/>
        <dbReference type="ChEBI" id="CHEBI:58702"/>
        <dbReference type="ChEBI" id="CHEBI:456216"/>
        <dbReference type="EC" id="2.7.1.40"/>
    </reaction>
</comment>
<evidence type="ECO:0000256" key="3">
    <source>
        <dbReference type="ARBA" id="ARBA00004997"/>
    </source>
</evidence>
<proteinExistence type="inferred from homology"/>
<evidence type="ECO:0000256" key="14">
    <source>
        <dbReference type="ARBA" id="ARBA00048152"/>
    </source>
</evidence>
<dbReference type="InterPro" id="IPR015806">
    <property type="entry name" value="Pyrv_Knase_insert_dom_sf"/>
</dbReference>
<keyword evidence="11 15" id="KW-0460">Magnesium</keyword>
<dbReference type="GO" id="GO:0000287">
    <property type="term" value="F:magnesium ion binding"/>
    <property type="evidence" value="ECO:0007669"/>
    <property type="project" value="InterPro"/>
</dbReference>
<dbReference type="SUPFAM" id="SSF52935">
    <property type="entry name" value="PK C-terminal domain-like"/>
    <property type="match status" value="1"/>
</dbReference>
<dbReference type="FunFam" id="2.40.33.10:FF:000001">
    <property type="entry name" value="Pyruvate kinase"/>
    <property type="match status" value="1"/>
</dbReference>
<dbReference type="GO" id="GO:0016301">
    <property type="term" value="F:kinase activity"/>
    <property type="evidence" value="ECO:0007669"/>
    <property type="project" value="UniProtKB-KW"/>
</dbReference>
<dbReference type="InterPro" id="IPR015795">
    <property type="entry name" value="Pyrv_Knase_C"/>
</dbReference>
<evidence type="ECO:0000256" key="10">
    <source>
        <dbReference type="ARBA" id="ARBA00022840"/>
    </source>
</evidence>
<comment type="pathway">
    <text evidence="3 15">Carbohydrate degradation; glycolysis; pyruvate from D-glyceraldehyde 3-phosphate: step 5/5.</text>
</comment>
<dbReference type="Gene3D" id="2.40.33.10">
    <property type="entry name" value="PK beta-barrel domain-like"/>
    <property type="match status" value="1"/>
</dbReference>
<comment type="cofactor">
    <cofactor evidence="1">
        <name>Mg(2+)</name>
        <dbReference type="ChEBI" id="CHEBI:18420"/>
    </cofactor>
</comment>
<feature type="region of interest" description="Disordered" evidence="16">
    <location>
        <begin position="521"/>
        <end position="540"/>
    </location>
</feature>
<dbReference type="GO" id="GO:0004743">
    <property type="term" value="F:pyruvate kinase activity"/>
    <property type="evidence" value="ECO:0007669"/>
    <property type="project" value="UniProtKB-EC"/>
</dbReference>
<reference evidence="19" key="1">
    <citation type="submission" date="2021-01" db="EMBL/GenBank/DDBJ databases">
        <authorList>
            <person name="Corre E."/>
            <person name="Pelletier E."/>
            <person name="Niang G."/>
            <person name="Scheremetjew M."/>
            <person name="Finn R."/>
            <person name="Kale V."/>
            <person name="Holt S."/>
            <person name="Cochrane G."/>
            <person name="Meng A."/>
            <person name="Brown T."/>
            <person name="Cohen L."/>
        </authorList>
    </citation>
    <scope>NUCLEOTIDE SEQUENCE</scope>
    <source>
        <strain evidence="19">MM31A-1</strain>
    </source>
</reference>
<evidence type="ECO:0000256" key="15">
    <source>
        <dbReference type="RuleBase" id="RU000504"/>
    </source>
</evidence>
<protein>
    <recommendedName>
        <fullName evidence="5 15">Pyruvate kinase</fullName>
        <ecNumber evidence="5 15">2.7.1.40</ecNumber>
    </recommendedName>
</protein>
<dbReference type="SUPFAM" id="SSF50800">
    <property type="entry name" value="PK beta-barrel domain-like"/>
    <property type="match status" value="1"/>
</dbReference>
<evidence type="ECO:0000256" key="12">
    <source>
        <dbReference type="ARBA" id="ARBA00023152"/>
    </source>
</evidence>
<evidence type="ECO:0000256" key="1">
    <source>
        <dbReference type="ARBA" id="ARBA00001946"/>
    </source>
</evidence>
<accession>A0A7S3QFM4</accession>
<keyword evidence="12 15" id="KW-0324">Glycolysis</keyword>
<dbReference type="AlphaFoldDB" id="A0A7S3QFM4"/>
<evidence type="ECO:0000256" key="16">
    <source>
        <dbReference type="SAM" id="MobiDB-lite"/>
    </source>
</evidence>
<dbReference type="Gene3D" id="3.20.20.60">
    <property type="entry name" value="Phosphoenolpyruvate-binding domains"/>
    <property type="match status" value="1"/>
</dbReference>
<keyword evidence="6 15" id="KW-0808">Transferase</keyword>
<evidence type="ECO:0000313" key="19">
    <source>
        <dbReference type="EMBL" id="CAE0476024.1"/>
    </source>
</evidence>
<evidence type="ECO:0000256" key="2">
    <source>
        <dbReference type="ARBA" id="ARBA00001958"/>
    </source>
</evidence>
<evidence type="ECO:0000256" key="8">
    <source>
        <dbReference type="ARBA" id="ARBA00022741"/>
    </source>
</evidence>
<evidence type="ECO:0000256" key="9">
    <source>
        <dbReference type="ARBA" id="ARBA00022777"/>
    </source>
</evidence>
<dbReference type="SUPFAM" id="SSF51621">
    <property type="entry name" value="Phosphoenolpyruvate/pyruvate domain"/>
    <property type="match status" value="1"/>
</dbReference>
<dbReference type="PRINTS" id="PR01050">
    <property type="entry name" value="PYRUVTKNASE"/>
</dbReference>
<dbReference type="GO" id="GO:0030955">
    <property type="term" value="F:potassium ion binding"/>
    <property type="evidence" value="ECO:0007669"/>
    <property type="project" value="InterPro"/>
</dbReference>
<dbReference type="InterPro" id="IPR015793">
    <property type="entry name" value="Pyrv_Knase_brl"/>
</dbReference>
<dbReference type="EMBL" id="HBIO01027189">
    <property type="protein sequence ID" value="CAE0476024.1"/>
    <property type="molecule type" value="Transcribed_RNA"/>
</dbReference>
<name>A0A7S3QFM4_9STRA</name>
<dbReference type="NCBIfam" id="NF004978">
    <property type="entry name" value="PRK06354.1"/>
    <property type="match status" value="1"/>
</dbReference>
<dbReference type="InterPro" id="IPR001697">
    <property type="entry name" value="Pyr_Knase"/>
</dbReference>
<organism evidence="19">
    <name type="scientific">Chaetoceros debilis</name>
    <dbReference type="NCBI Taxonomy" id="122233"/>
    <lineage>
        <taxon>Eukaryota</taxon>
        <taxon>Sar</taxon>
        <taxon>Stramenopiles</taxon>
        <taxon>Ochrophyta</taxon>
        <taxon>Bacillariophyta</taxon>
        <taxon>Coscinodiscophyceae</taxon>
        <taxon>Chaetocerotophycidae</taxon>
        <taxon>Chaetocerotales</taxon>
        <taxon>Chaetocerotaceae</taxon>
        <taxon>Chaetoceros</taxon>
    </lineage>
</organism>
<dbReference type="EC" id="2.7.1.40" evidence="5 15"/>
<comment type="similarity">
    <text evidence="4 15">Belongs to the pyruvate kinase family.</text>
</comment>
<dbReference type="Gene3D" id="3.40.1380.20">
    <property type="entry name" value="Pyruvate kinase, C-terminal domain"/>
    <property type="match status" value="1"/>
</dbReference>
<dbReference type="GO" id="GO:0006950">
    <property type="term" value="P:response to stress"/>
    <property type="evidence" value="ECO:0007669"/>
    <property type="project" value="UniProtKB-ARBA"/>
</dbReference>
<keyword evidence="9 15" id="KW-0418">Kinase</keyword>
<evidence type="ECO:0000256" key="4">
    <source>
        <dbReference type="ARBA" id="ARBA00008663"/>
    </source>
</evidence>
<dbReference type="InterPro" id="IPR036918">
    <property type="entry name" value="Pyrv_Knase_C_sf"/>
</dbReference>
<dbReference type="UniPathway" id="UPA00109">
    <property type="reaction ID" value="UER00188"/>
</dbReference>
<dbReference type="NCBIfam" id="NF004491">
    <property type="entry name" value="PRK05826.1"/>
    <property type="match status" value="1"/>
</dbReference>
<keyword evidence="13" id="KW-0670">Pyruvate</keyword>
<dbReference type="InterPro" id="IPR011037">
    <property type="entry name" value="Pyrv_Knase-like_insert_dom_sf"/>
</dbReference>
<dbReference type="Pfam" id="PF00224">
    <property type="entry name" value="PK"/>
    <property type="match status" value="1"/>
</dbReference>
<evidence type="ECO:0000256" key="13">
    <source>
        <dbReference type="ARBA" id="ARBA00023317"/>
    </source>
</evidence>
<keyword evidence="8" id="KW-0547">Nucleotide-binding</keyword>
<gene>
    <name evidence="19" type="ORF">CDEB00056_LOCUS20877</name>
</gene>
<evidence type="ECO:0000256" key="5">
    <source>
        <dbReference type="ARBA" id="ARBA00012142"/>
    </source>
</evidence>
<dbReference type="InterPro" id="IPR015813">
    <property type="entry name" value="Pyrv/PenolPyrv_kinase-like_dom"/>
</dbReference>
<evidence type="ECO:0000259" key="18">
    <source>
        <dbReference type="Pfam" id="PF02887"/>
    </source>
</evidence>
<feature type="compositionally biased region" description="Basic and acidic residues" evidence="16">
    <location>
        <begin position="523"/>
        <end position="540"/>
    </location>
</feature>
<dbReference type="GO" id="GO:0005524">
    <property type="term" value="F:ATP binding"/>
    <property type="evidence" value="ECO:0007669"/>
    <property type="project" value="UniProtKB-KW"/>
</dbReference>
<evidence type="ECO:0000256" key="6">
    <source>
        <dbReference type="ARBA" id="ARBA00022679"/>
    </source>
</evidence>
<keyword evidence="7" id="KW-0479">Metal-binding</keyword>
<evidence type="ECO:0000259" key="17">
    <source>
        <dbReference type="Pfam" id="PF00224"/>
    </source>
</evidence>
<dbReference type="FunFam" id="3.20.20.60:FF:000001">
    <property type="entry name" value="Pyruvate kinase"/>
    <property type="match status" value="1"/>
</dbReference>
<comment type="cofactor">
    <cofactor evidence="2">
        <name>K(+)</name>
        <dbReference type="ChEBI" id="CHEBI:29103"/>
    </cofactor>
</comment>
<dbReference type="InterPro" id="IPR040442">
    <property type="entry name" value="Pyrv_kinase-like_dom_sf"/>
</dbReference>